<protein>
    <submittedName>
        <fullName evidence="1">Uncharacterized protein</fullName>
    </submittedName>
</protein>
<proteinExistence type="predicted"/>
<evidence type="ECO:0000313" key="1">
    <source>
        <dbReference type="EMBL" id="TMW95513.1"/>
    </source>
</evidence>
<sequence>MKNTIDEVGISGFVVFPANLENSSSSRKTSLMKLEKIQQNLEEFVQQMLLSLVLGLRVKSAK</sequence>
<dbReference type="AlphaFoldDB" id="A0A6N2BTW7"/>
<dbReference type="EMBL" id="RXGB01002308">
    <property type="protein sequence ID" value="TMW95513.1"/>
    <property type="molecule type" value="Genomic_DNA"/>
</dbReference>
<organism evidence="1">
    <name type="scientific">Solanum chilense</name>
    <name type="common">Tomato</name>
    <name type="synonym">Lycopersicon chilense</name>
    <dbReference type="NCBI Taxonomy" id="4083"/>
    <lineage>
        <taxon>Eukaryota</taxon>
        <taxon>Viridiplantae</taxon>
        <taxon>Streptophyta</taxon>
        <taxon>Embryophyta</taxon>
        <taxon>Tracheophyta</taxon>
        <taxon>Spermatophyta</taxon>
        <taxon>Magnoliopsida</taxon>
        <taxon>eudicotyledons</taxon>
        <taxon>Gunneridae</taxon>
        <taxon>Pentapetalae</taxon>
        <taxon>asterids</taxon>
        <taxon>lamiids</taxon>
        <taxon>Solanales</taxon>
        <taxon>Solanaceae</taxon>
        <taxon>Solanoideae</taxon>
        <taxon>Solaneae</taxon>
        <taxon>Solanum</taxon>
        <taxon>Solanum subgen. Lycopersicon</taxon>
    </lineage>
</organism>
<accession>A0A6N2BTW7</accession>
<comment type="caution">
    <text evidence="1">The sequence shown here is derived from an EMBL/GenBank/DDBJ whole genome shotgun (WGS) entry which is preliminary data.</text>
</comment>
<gene>
    <name evidence="1" type="ORF">EJD97_008728</name>
</gene>
<reference evidence="1" key="1">
    <citation type="submission" date="2019-05" db="EMBL/GenBank/DDBJ databases">
        <title>The de novo reference genome and transcriptome assemblies of the wild tomato species Solanum chilense.</title>
        <authorList>
            <person name="Stam R."/>
            <person name="Nosenko T."/>
            <person name="Hoerger A.C."/>
            <person name="Stephan W."/>
            <person name="Seidel M.A."/>
            <person name="Kuhn J.M.M."/>
            <person name="Haberer G."/>
            <person name="Tellier A."/>
        </authorList>
    </citation>
    <scope>NUCLEOTIDE SEQUENCE</scope>
    <source>
        <tissue evidence="1">Mature leaves</tissue>
    </source>
</reference>
<name>A0A6N2BTW7_SOLCI</name>